<dbReference type="RefSeq" id="WP_307232738.1">
    <property type="nucleotide sequence ID" value="NZ_JAUSTT010000034.1"/>
</dbReference>
<dbReference type="InterPro" id="IPR039425">
    <property type="entry name" value="RNA_pol_sigma-70-like"/>
</dbReference>
<evidence type="ECO:0000313" key="7">
    <source>
        <dbReference type="EMBL" id="MDQ0178155.1"/>
    </source>
</evidence>
<dbReference type="InterPro" id="IPR036388">
    <property type="entry name" value="WH-like_DNA-bd_sf"/>
</dbReference>
<dbReference type="EMBL" id="JAUSTT010000034">
    <property type="protein sequence ID" value="MDQ0178155.1"/>
    <property type="molecule type" value="Genomic_DNA"/>
</dbReference>
<dbReference type="InterPro" id="IPR014284">
    <property type="entry name" value="RNA_pol_sigma-70_dom"/>
</dbReference>
<evidence type="ECO:0000256" key="1">
    <source>
        <dbReference type="ARBA" id="ARBA00010641"/>
    </source>
</evidence>
<dbReference type="InterPro" id="IPR007627">
    <property type="entry name" value="RNA_pol_sigma70_r2"/>
</dbReference>
<dbReference type="PANTHER" id="PTHR43133:SF51">
    <property type="entry name" value="RNA POLYMERASE SIGMA FACTOR"/>
    <property type="match status" value="1"/>
</dbReference>
<protein>
    <submittedName>
        <fullName evidence="7">RNA polymerase sigma-70 factor (ECF subfamily)</fullName>
    </submittedName>
</protein>
<dbReference type="Pfam" id="PF04542">
    <property type="entry name" value="Sigma70_r2"/>
    <property type="match status" value="1"/>
</dbReference>
<dbReference type="InterPro" id="IPR013325">
    <property type="entry name" value="RNA_pol_sigma_r2"/>
</dbReference>
<dbReference type="PANTHER" id="PTHR43133">
    <property type="entry name" value="RNA POLYMERASE ECF-TYPE SIGMA FACTO"/>
    <property type="match status" value="1"/>
</dbReference>
<dbReference type="Proteomes" id="UP001223586">
    <property type="component" value="Unassembled WGS sequence"/>
</dbReference>
<evidence type="ECO:0000259" key="6">
    <source>
        <dbReference type="Pfam" id="PF08281"/>
    </source>
</evidence>
<evidence type="ECO:0000256" key="3">
    <source>
        <dbReference type="ARBA" id="ARBA00023082"/>
    </source>
</evidence>
<dbReference type="SUPFAM" id="SSF88946">
    <property type="entry name" value="Sigma2 domain of RNA polymerase sigma factors"/>
    <property type="match status" value="1"/>
</dbReference>
<evidence type="ECO:0000259" key="5">
    <source>
        <dbReference type="Pfam" id="PF04542"/>
    </source>
</evidence>
<dbReference type="NCBIfam" id="TIGR02937">
    <property type="entry name" value="sigma70-ECF"/>
    <property type="match status" value="1"/>
</dbReference>
<dbReference type="CDD" id="cd06171">
    <property type="entry name" value="Sigma70_r4"/>
    <property type="match status" value="1"/>
</dbReference>
<feature type="domain" description="RNA polymerase sigma factor 70 region 4 type 2" evidence="6">
    <location>
        <begin position="119"/>
        <end position="168"/>
    </location>
</feature>
<keyword evidence="4" id="KW-0804">Transcription</keyword>
<accession>A0ABT9WZE8</accession>
<organism evidence="7 8">
    <name type="scientific">Bacillus chungangensis</name>
    <dbReference type="NCBI Taxonomy" id="587633"/>
    <lineage>
        <taxon>Bacteria</taxon>
        <taxon>Bacillati</taxon>
        <taxon>Bacillota</taxon>
        <taxon>Bacilli</taxon>
        <taxon>Bacillales</taxon>
        <taxon>Bacillaceae</taxon>
        <taxon>Bacillus</taxon>
    </lineage>
</organism>
<proteinExistence type="inferred from homology"/>
<dbReference type="SUPFAM" id="SSF88659">
    <property type="entry name" value="Sigma3 and sigma4 domains of RNA polymerase sigma factors"/>
    <property type="match status" value="1"/>
</dbReference>
<dbReference type="InterPro" id="IPR013249">
    <property type="entry name" value="RNA_pol_sigma70_r4_t2"/>
</dbReference>
<comment type="similarity">
    <text evidence="1">Belongs to the sigma-70 factor family. ECF subfamily.</text>
</comment>
<dbReference type="Gene3D" id="1.10.10.10">
    <property type="entry name" value="Winged helix-like DNA-binding domain superfamily/Winged helix DNA-binding domain"/>
    <property type="match status" value="1"/>
</dbReference>
<dbReference type="InterPro" id="IPR013324">
    <property type="entry name" value="RNA_pol_sigma_r3/r4-like"/>
</dbReference>
<name>A0ABT9WZE8_9BACI</name>
<evidence type="ECO:0000256" key="4">
    <source>
        <dbReference type="ARBA" id="ARBA00023163"/>
    </source>
</evidence>
<dbReference type="Pfam" id="PF08281">
    <property type="entry name" value="Sigma70_r4_2"/>
    <property type="match status" value="1"/>
</dbReference>
<feature type="domain" description="RNA polymerase sigma-70 region 2" evidence="5">
    <location>
        <begin position="22"/>
        <end position="88"/>
    </location>
</feature>
<reference evidence="7 8" key="1">
    <citation type="submission" date="2023-07" db="EMBL/GenBank/DDBJ databases">
        <title>Genomic Encyclopedia of Type Strains, Phase IV (KMG-IV): sequencing the most valuable type-strain genomes for metagenomic binning, comparative biology and taxonomic classification.</title>
        <authorList>
            <person name="Goeker M."/>
        </authorList>
    </citation>
    <scope>NUCLEOTIDE SEQUENCE [LARGE SCALE GENOMIC DNA]</scope>
    <source>
        <strain evidence="7 8">DSM 23837</strain>
    </source>
</reference>
<gene>
    <name evidence="7" type="ORF">J2S08_004058</name>
</gene>
<evidence type="ECO:0000256" key="2">
    <source>
        <dbReference type="ARBA" id="ARBA00023015"/>
    </source>
</evidence>
<evidence type="ECO:0000313" key="8">
    <source>
        <dbReference type="Proteomes" id="UP001223586"/>
    </source>
</evidence>
<sequence>MQEDLTLIEQVRKGEQEAYSELVNKYKNRLYIFLLRMLDQAQDAHDLTQEVFIKAYYQLNTFNGTSQFSTWLYRIAYNRAIDELRRRKPVHVPLYDMEFTDDESPEDICLAKERATFLHKQVMTLPENYRTVLLLRHTQELSYKQIGEVLDIPPDTVQVRLYRARKKLREIIAASEEGGSLHEMLDV</sequence>
<dbReference type="Gene3D" id="1.10.1740.10">
    <property type="match status" value="1"/>
</dbReference>
<keyword evidence="3" id="KW-0731">Sigma factor</keyword>
<keyword evidence="2" id="KW-0805">Transcription regulation</keyword>
<comment type="caution">
    <text evidence="7">The sequence shown here is derived from an EMBL/GenBank/DDBJ whole genome shotgun (WGS) entry which is preliminary data.</text>
</comment>
<keyword evidence="8" id="KW-1185">Reference proteome</keyword>